<dbReference type="GO" id="GO:0008113">
    <property type="term" value="F:peptide-methionine (S)-S-oxide reductase activity"/>
    <property type="evidence" value="ECO:0007669"/>
    <property type="project" value="UniProtKB-EC"/>
</dbReference>
<dbReference type="InterPro" id="IPR002569">
    <property type="entry name" value="Met_Sox_Rdtase_MsrA_dom"/>
</dbReference>
<evidence type="ECO:0000256" key="3">
    <source>
        <dbReference type="ARBA" id="ARBA00047806"/>
    </source>
</evidence>
<evidence type="ECO:0000256" key="1">
    <source>
        <dbReference type="ARBA" id="ARBA00012502"/>
    </source>
</evidence>
<evidence type="ECO:0000313" key="6">
    <source>
        <dbReference type="EMBL" id="PKW20942.1"/>
    </source>
</evidence>
<comment type="caution">
    <text evidence="7">The sequence shown here is derived from an EMBL/GenBank/DDBJ whole genome shotgun (WGS) entry which is preliminary data.</text>
</comment>
<sequence>MIRQAGFGGGCHWCTEAVFSSLKGIVSVQQGWIASTGSDMSFSEGVIVEYNDDIISFDTLIAIHLHTHSSTSQHSMRGKYRSAIYTFNVQDAESAKEAIETLQPEFESTIITKVLPYGAFTSSREELLDYYFNDPQKPFCELYINPKLKLIMERFSKLADTDKLRHLKQLDA</sequence>
<dbReference type="SUPFAM" id="SSF55068">
    <property type="entry name" value="Peptide methionine sulfoxide reductase"/>
    <property type="match status" value="1"/>
</dbReference>
<reference evidence="7 9" key="2">
    <citation type="submission" date="2018-10" db="EMBL/GenBank/DDBJ databases">
        <title>Genomic Encyclopedia of Archaeal and Bacterial Type Strains, Phase II (KMG-II): from individual species to whole genera.</title>
        <authorList>
            <person name="Goeker M."/>
        </authorList>
    </citation>
    <scope>NUCLEOTIDE SEQUENCE [LARGE SCALE GENOMIC DNA]</scope>
    <source>
        <strain evidence="7 9">DSM 21886</strain>
    </source>
</reference>
<dbReference type="Pfam" id="PF01625">
    <property type="entry name" value="PMSR"/>
    <property type="match status" value="1"/>
</dbReference>
<comment type="catalytic activity">
    <reaction evidence="3">
        <text>L-methionyl-[protein] + [thioredoxin]-disulfide + H2O = L-methionyl-(S)-S-oxide-[protein] + [thioredoxin]-dithiol</text>
        <dbReference type="Rhea" id="RHEA:14217"/>
        <dbReference type="Rhea" id="RHEA-COMP:10698"/>
        <dbReference type="Rhea" id="RHEA-COMP:10700"/>
        <dbReference type="Rhea" id="RHEA-COMP:12313"/>
        <dbReference type="Rhea" id="RHEA-COMP:12315"/>
        <dbReference type="ChEBI" id="CHEBI:15377"/>
        <dbReference type="ChEBI" id="CHEBI:16044"/>
        <dbReference type="ChEBI" id="CHEBI:29950"/>
        <dbReference type="ChEBI" id="CHEBI:44120"/>
        <dbReference type="ChEBI" id="CHEBI:50058"/>
        <dbReference type="EC" id="1.8.4.11"/>
    </reaction>
</comment>
<dbReference type="RefSeq" id="WP_101472221.1">
    <property type="nucleotide sequence ID" value="NZ_PJND01000008.1"/>
</dbReference>
<feature type="domain" description="Peptide methionine sulphoxide reductase MsrA" evidence="5">
    <location>
        <begin position="5"/>
        <end position="140"/>
    </location>
</feature>
<keyword evidence="8" id="KW-1185">Reference proteome</keyword>
<organism evidence="7 9">
    <name type="scientific">Flavobacterium lindanitolerans</name>
    <dbReference type="NCBI Taxonomy" id="428988"/>
    <lineage>
        <taxon>Bacteria</taxon>
        <taxon>Pseudomonadati</taxon>
        <taxon>Bacteroidota</taxon>
        <taxon>Flavobacteriia</taxon>
        <taxon>Flavobacteriales</taxon>
        <taxon>Flavobacteriaceae</taxon>
        <taxon>Flavobacterium</taxon>
    </lineage>
</organism>
<dbReference type="PANTHER" id="PTHR43774:SF1">
    <property type="entry name" value="PEPTIDE METHIONINE SULFOXIDE REDUCTASE MSRA 2"/>
    <property type="match status" value="1"/>
</dbReference>
<evidence type="ECO:0000313" key="9">
    <source>
        <dbReference type="Proteomes" id="UP000275027"/>
    </source>
</evidence>
<dbReference type="PANTHER" id="PTHR43774">
    <property type="entry name" value="PEPTIDE METHIONINE SULFOXIDE REDUCTASE"/>
    <property type="match status" value="1"/>
</dbReference>
<protein>
    <recommendedName>
        <fullName evidence="1">peptide-methionine (S)-S-oxide reductase</fullName>
        <ecNumber evidence="1">1.8.4.11</ecNumber>
    </recommendedName>
</protein>
<name>A0A497UW93_9FLAO</name>
<dbReference type="AlphaFoldDB" id="A0A497UW93"/>
<evidence type="ECO:0000313" key="7">
    <source>
        <dbReference type="EMBL" id="RLJ30419.1"/>
    </source>
</evidence>
<comment type="catalytic activity">
    <reaction evidence="4">
        <text>[thioredoxin]-disulfide + L-methionine + H2O = L-methionine (S)-S-oxide + [thioredoxin]-dithiol</text>
        <dbReference type="Rhea" id="RHEA:19993"/>
        <dbReference type="Rhea" id="RHEA-COMP:10698"/>
        <dbReference type="Rhea" id="RHEA-COMP:10700"/>
        <dbReference type="ChEBI" id="CHEBI:15377"/>
        <dbReference type="ChEBI" id="CHEBI:29950"/>
        <dbReference type="ChEBI" id="CHEBI:50058"/>
        <dbReference type="ChEBI" id="CHEBI:57844"/>
        <dbReference type="ChEBI" id="CHEBI:58772"/>
        <dbReference type="EC" id="1.8.4.11"/>
    </reaction>
</comment>
<evidence type="ECO:0000256" key="2">
    <source>
        <dbReference type="ARBA" id="ARBA00023002"/>
    </source>
</evidence>
<proteinExistence type="predicted"/>
<accession>A0A497UW93</accession>
<dbReference type="EMBL" id="PJND01000008">
    <property type="protein sequence ID" value="PKW20942.1"/>
    <property type="molecule type" value="Genomic_DNA"/>
</dbReference>
<dbReference type="Gene3D" id="3.30.1060.10">
    <property type="entry name" value="Peptide methionine sulphoxide reductase MsrA"/>
    <property type="match status" value="1"/>
</dbReference>
<dbReference type="EC" id="1.8.4.11" evidence="1"/>
<evidence type="ECO:0000313" key="8">
    <source>
        <dbReference type="Proteomes" id="UP000233767"/>
    </source>
</evidence>
<dbReference type="EMBL" id="RCCB01000011">
    <property type="protein sequence ID" value="RLJ30419.1"/>
    <property type="molecule type" value="Genomic_DNA"/>
</dbReference>
<evidence type="ECO:0000259" key="5">
    <source>
        <dbReference type="Pfam" id="PF01625"/>
    </source>
</evidence>
<evidence type="ECO:0000256" key="4">
    <source>
        <dbReference type="ARBA" id="ARBA00048782"/>
    </source>
</evidence>
<dbReference type="Proteomes" id="UP000233767">
    <property type="component" value="Unassembled WGS sequence"/>
</dbReference>
<reference evidence="6 8" key="1">
    <citation type="submission" date="2017-12" db="EMBL/GenBank/DDBJ databases">
        <title>Genomic Encyclopedia of Type Strains, Phase III (KMG-III): the genomes of soil and plant-associated and newly described type strains.</title>
        <authorList>
            <person name="Whitman W."/>
        </authorList>
    </citation>
    <scope>NUCLEOTIDE SEQUENCE [LARGE SCALE GENOMIC DNA]</scope>
    <source>
        <strain evidence="6 8">IP-10</strain>
    </source>
</reference>
<keyword evidence="2" id="KW-0560">Oxidoreductase</keyword>
<dbReference type="InterPro" id="IPR036509">
    <property type="entry name" value="Met_Sox_Rdtase_MsrA_sf"/>
</dbReference>
<gene>
    <name evidence="6" type="ORF">B0G92_2222</name>
    <name evidence="7" type="ORF">CLV50_1828</name>
</gene>
<dbReference type="Proteomes" id="UP000275027">
    <property type="component" value="Unassembled WGS sequence"/>
</dbReference>